<protein>
    <submittedName>
        <fullName evidence="5">Metalloregulator ArsR/SmtB family transcription factor</fullName>
    </submittedName>
</protein>
<gene>
    <name evidence="5" type="ORF">H6G83_30320</name>
</gene>
<proteinExistence type="predicted"/>
<dbReference type="SUPFAM" id="SSF46785">
    <property type="entry name" value="Winged helix' DNA-binding domain"/>
    <property type="match status" value="1"/>
</dbReference>
<organism evidence="5 6">
    <name type="scientific">Anabaena azotica FACHB-119</name>
    <dbReference type="NCBI Taxonomy" id="947527"/>
    <lineage>
        <taxon>Bacteria</taxon>
        <taxon>Bacillati</taxon>
        <taxon>Cyanobacteriota</taxon>
        <taxon>Cyanophyceae</taxon>
        <taxon>Nostocales</taxon>
        <taxon>Nostocaceae</taxon>
        <taxon>Anabaena</taxon>
        <taxon>Anabaena azotica</taxon>
    </lineage>
</organism>
<keyword evidence="3" id="KW-0804">Transcription</keyword>
<dbReference type="InterPro" id="IPR036388">
    <property type="entry name" value="WH-like_DNA-bd_sf"/>
</dbReference>
<dbReference type="CDD" id="cd00090">
    <property type="entry name" value="HTH_ARSR"/>
    <property type="match status" value="1"/>
</dbReference>
<dbReference type="InterPro" id="IPR018656">
    <property type="entry name" value="DUF2087"/>
</dbReference>
<evidence type="ECO:0000256" key="3">
    <source>
        <dbReference type="ARBA" id="ARBA00023163"/>
    </source>
</evidence>
<dbReference type="PANTHER" id="PTHR33154:SF35">
    <property type="entry name" value="TRANSCRIPTIONAL REGULATOR, ARSR FAMILY"/>
    <property type="match status" value="1"/>
</dbReference>
<dbReference type="PANTHER" id="PTHR33154">
    <property type="entry name" value="TRANSCRIPTIONAL REGULATOR, ARSR FAMILY"/>
    <property type="match status" value="1"/>
</dbReference>
<name>A0ABR8DF58_9NOST</name>
<dbReference type="PRINTS" id="PR00778">
    <property type="entry name" value="HTHARSR"/>
</dbReference>
<dbReference type="Pfam" id="PF01022">
    <property type="entry name" value="HTH_5"/>
    <property type="match status" value="1"/>
</dbReference>
<evidence type="ECO:0000256" key="2">
    <source>
        <dbReference type="ARBA" id="ARBA00023125"/>
    </source>
</evidence>
<dbReference type="PROSITE" id="PS50987">
    <property type="entry name" value="HTH_ARSR_2"/>
    <property type="match status" value="1"/>
</dbReference>
<dbReference type="InterPro" id="IPR051081">
    <property type="entry name" value="HTH_MetalResp_TranReg"/>
</dbReference>
<dbReference type="InterPro" id="IPR001845">
    <property type="entry name" value="HTH_ArsR_DNA-bd_dom"/>
</dbReference>
<dbReference type="SMART" id="SM00418">
    <property type="entry name" value="HTH_ARSR"/>
    <property type="match status" value="1"/>
</dbReference>
<dbReference type="InterPro" id="IPR011991">
    <property type="entry name" value="ArsR-like_HTH"/>
</dbReference>
<evidence type="ECO:0000256" key="1">
    <source>
        <dbReference type="ARBA" id="ARBA00023015"/>
    </source>
</evidence>
<dbReference type="RefSeq" id="WP_190479047.1">
    <property type="nucleotide sequence ID" value="NZ_JACJSG010000061.1"/>
</dbReference>
<keyword evidence="1" id="KW-0805">Transcription regulation</keyword>
<evidence type="ECO:0000313" key="6">
    <source>
        <dbReference type="Proteomes" id="UP000661112"/>
    </source>
</evidence>
<dbReference type="Gene3D" id="1.10.10.10">
    <property type="entry name" value="Winged helix-like DNA-binding domain superfamily/Winged helix DNA-binding domain"/>
    <property type="match status" value="1"/>
</dbReference>
<reference evidence="5 6" key="1">
    <citation type="journal article" date="2020" name="ISME J.">
        <title>Comparative genomics reveals insights into cyanobacterial evolution and habitat adaptation.</title>
        <authorList>
            <person name="Chen M.Y."/>
            <person name="Teng W.K."/>
            <person name="Zhao L."/>
            <person name="Hu C.X."/>
            <person name="Zhou Y.K."/>
            <person name="Han B.P."/>
            <person name="Song L.R."/>
            <person name="Shu W.S."/>
        </authorList>
    </citation>
    <scope>NUCLEOTIDE SEQUENCE [LARGE SCALE GENOMIC DNA]</scope>
    <source>
        <strain evidence="5 6">FACHB-119</strain>
    </source>
</reference>
<evidence type="ECO:0000313" key="5">
    <source>
        <dbReference type="EMBL" id="MBD2504847.1"/>
    </source>
</evidence>
<keyword evidence="6" id="KW-1185">Reference proteome</keyword>
<feature type="domain" description="HTH arsR-type" evidence="4">
    <location>
        <begin position="1"/>
        <end position="95"/>
    </location>
</feature>
<dbReference type="EMBL" id="JACJSG010000061">
    <property type="protein sequence ID" value="MBD2504847.1"/>
    <property type="molecule type" value="Genomic_DNA"/>
</dbReference>
<dbReference type="InterPro" id="IPR036390">
    <property type="entry name" value="WH_DNA-bd_sf"/>
</dbReference>
<sequence>MKQEQFQTLLQFFKVLADESRLKILGILANQECSVEELAALMQLKEPTVSHHLARLKELNLVTMRPEGNSRIYQLDSEVLQSISKEILSPEKIASLAEDVDTEAWESKVLRNYLEIDVNSNEGTQRIKEIPASRKKRLVILKWLVSKFELGINYSEREVNDIINLYHPDYATLRRELISYKLMQRDNGVYWRLAEI</sequence>
<keyword evidence="2" id="KW-0238">DNA-binding</keyword>
<accession>A0ABR8DF58</accession>
<dbReference type="NCBIfam" id="NF033788">
    <property type="entry name" value="HTH_metalloreg"/>
    <property type="match status" value="1"/>
</dbReference>
<evidence type="ECO:0000259" key="4">
    <source>
        <dbReference type="PROSITE" id="PS50987"/>
    </source>
</evidence>
<dbReference type="Pfam" id="PF09860">
    <property type="entry name" value="DUF2087"/>
    <property type="match status" value="1"/>
</dbReference>
<dbReference type="Proteomes" id="UP000661112">
    <property type="component" value="Unassembled WGS sequence"/>
</dbReference>
<comment type="caution">
    <text evidence="5">The sequence shown here is derived from an EMBL/GenBank/DDBJ whole genome shotgun (WGS) entry which is preliminary data.</text>
</comment>